<keyword evidence="1" id="KW-0732">Signal</keyword>
<dbReference type="OrthoDB" id="5525859at2"/>
<organism evidence="2 3">
    <name type="scientific">Corallococcus interemptor</name>
    <dbReference type="NCBI Taxonomy" id="2316720"/>
    <lineage>
        <taxon>Bacteria</taxon>
        <taxon>Pseudomonadati</taxon>
        <taxon>Myxococcota</taxon>
        <taxon>Myxococcia</taxon>
        <taxon>Myxococcales</taxon>
        <taxon>Cystobacterineae</taxon>
        <taxon>Myxococcaceae</taxon>
        <taxon>Corallococcus</taxon>
    </lineage>
</organism>
<feature type="chain" id="PRO_5017408581" evidence="1">
    <location>
        <begin position="22"/>
        <end position="86"/>
    </location>
</feature>
<proteinExistence type="predicted"/>
<evidence type="ECO:0000256" key="1">
    <source>
        <dbReference type="SAM" id="SignalP"/>
    </source>
</evidence>
<protein>
    <submittedName>
        <fullName evidence="2">Uncharacterized protein</fullName>
    </submittedName>
</protein>
<feature type="signal peptide" evidence="1">
    <location>
        <begin position="1"/>
        <end position="21"/>
    </location>
</feature>
<evidence type="ECO:0000313" key="2">
    <source>
        <dbReference type="EMBL" id="RKH70599.1"/>
    </source>
</evidence>
<gene>
    <name evidence="2" type="ORF">D7X96_11245</name>
</gene>
<comment type="caution">
    <text evidence="2">The sequence shown here is derived from an EMBL/GenBank/DDBJ whole genome shotgun (WGS) entry which is preliminary data.</text>
</comment>
<keyword evidence="3" id="KW-1185">Reference proteome</keyword>
<accession>A0A3A8QPA6</accession>
<dbReference type="RefSeq" id="WP_121769691.1">
    <property type="nucleotide sequence ID" value="NZ_RAWM01000022.1"/>
</dbReference>
<evidence type="ECO:0000313" key="3">
    <source>
        <dbReference type="Proteomes" id="UP000282656"/>
    </source>
</evidence>
<sequence length="86" mass="9163">MKLGGTAAMFVLALGATGAMAHNREVKSHDPRMAVSMEEVVLVSKTGPLVVEVGYAFCVWPLLREALATWARAAVMMPFTALDVTA</sequence>
<name>A0A3A8QPA6_9BACT</name>
<dbReference type="AlphaFoldDB" id="A0A3A8QPA6"/>
<dbReference type="Proteomes" id="UP000282656">
    <property type="component" value="Unassembled WGS sequence"/>
</dbReference>
<dbReference type="EMBL" id="RAWM01000022">
    <property type="protein sequence ID" value="RKH70599.1"/>
    <property type="molecule type" value="Genomic_DNA"/>
</dbReference>
<reference evidence="3" key="1">
    <citation type="submission" date="2018-09" db="EMBL/GenBank/DDBJ databases">
        <authorList>
            <person name="Livingstone P.G."/>
            <person name="Whitworth D.E."/>
        </authorList>
    </citation>
    <scope>NUCLEOTIDE SEQUENCE [LARGE SCALE GENOMIC DNA]</scope>
    <source>
        <strain evidence="3">AB047A</strain>
    </source>
</reference>